<dbReference type="GO" id="GO:0003916">
    <property type="term" value="F:DNA topoisomerase activity"/>
    <property type="evidence" value="ECO:0007669"/>
    <property type="project" value="InterPro"/>
</dbReference>
<organism evidence="3 4">
    <name type="scientific">Gimesia aquarii</name>
    <dbReference type="NCBI Taxonomy" id="2527964"/>
    <lineage>
        <taxon>Bacteria</taxon>
        <taxon>Pseudomonadati</taxon>
        <taxon>Planctomycetota</taxon>
        <taxon>Planctomycetia</taxon>
        <taxon>Planctomycetales</taxon>
        <taxon>Planctomycetaceae</taxon>
        <taxon>Gimesia</taxon>
    </lineage>
</organism>
<dbReference type="SUPFAM" id="SSF57783">
    <property type="entry name" value="Zinc beta-ribbon"/>
    <property type="match status" value="1"/>
</dbReference>
<dbReference type="KEGG" id="gaw:V144x_27050"/>
<dbReference type="Pfam" id="PF01396">
    <property type="entry name" value="Zn_ribbon_Top1"/>
    <property type="match status" value="1"/>
</dbReference>
<dbReference type="AlphaFoldDB" id="A0A517VW51"/>
<feature type="domain" description="DNA topoisomerase type IA zn finger" evidence="1">
    <location>
        <begin position="178"/>
        <end position="213"/>
    </location>
</feature>
<dbReference type="GO" id="GO:0003677">
    <property type="term" value="F:DNA binding"/>
    <property type="evidence" value="ECO:0007669"/>
    <property type="project" value="InterPro"/>
</dbReference>
<evidence type="ECO:0000259" key="2">
    <source>
        <dbReference type="Pfam" id="PF10881"/>
    </source>
</evidence>
<accession>A0A517VW51</accession>
<keyword evidence="3" id="KW-0413">Isomerase</keyword>
<dbReference type="Proteomes" id="UP000318704">
    <property type="component" value="Chromosome"/>
</dbReference>
<dbReference type="GO" id="GO:0005694">
    <property type="term" value="C:chromosome"/>
    <property type="evidence" value="ECO:0007669"/>
    <property type="project" value="InterPro"/>
</dbReference>
<dbReference type="InterPro" id="IPR013498">
    <property type="entry name" value="Topo_IA_Znf"/>
</dbReference>
<evidence type="ECO:0000313" key="3">
    <source>
        <dbReference type="EMBL" id="QDT97233.1"/>
    </source>
</evidence>
<reference evidence="3 4" key="1">
    <citation type="submission" date="2019-03" db="EMBL/GenBank/DDBJ databases">
        <title>Deep-cultivation of Planctomycetes and their phenomic and genomic characterization uncovers novel biology.</title>
        <authorList>
            <person name="Wiegand S."/>
            <person name="Jogler M."/>
            <person name="Boedeker C."/>
            <person name="Pinto D."/>
            <person name="Vollmers J."/>
            <person name="Rivas-Marin E."/>
            <person name="Kohn T."/>
            <person name="Peeters S.H."/>
            <person name="Heuer A."/>
            <person name="Rast P."/>
            <person name="Oberbeckmann S."/>
            <person name="Bunk B."/>
            <person name="Jeske O."/>
            <person name="Meyerdierks A."/>
            <person name="Storesund J.E."/>
            <person name="Kallscheuer N."/>
            <person name="Luecker S."/>
            <person name="Lage O.M."/>
            <person name="Pohl T."/>
            <person name="Merkel B.J."/>
            <person name="Hornburger P."/>
            <person name="Mueller R.-W."/>
            <person name="Bruemmer F."/>
            <person name="Labrenz M."/>
            <person name="Spormann A.M."/>
            <person name="Op den Camp H."/>
            <person name="Overmann J."/>
            <person name="Amann R."/>
            <person name="Jetten M.S.M."/>
            <person name="Mascher T."/>
            <person name="Medema M.H."/>
            <person name="Devos D.P."/>
            <person name="Kaster A.-K."/>
            <person name="Ovreas L."/>
            <person name="Rohde M."/>
            <person name="Galperin M.Y."/>
            <person name="Jogler C."/>
        </authorList>
    </citation>
    <scope>NUCLEOTIDE SEQUENCE [LARGE SCALE GENOMIC DNA]</scope>
    <source>
        <strain evidence="3 4">V144</strain>
    </source>
</reference>
<dbReference type="Pfam" id="PF10881">
    <property type="entry name" value="DUF2726"/>
    <property type="match status" value="1"/>
</dbReference>
<sequence>MPANENPQGCLTAILKIFGIDLGATSQSNKTLPYRLRDDFLSPAEFSFYCVLKKAVQEEFTICTKVNLSDLFFVPRSKESRSFLNKIDRKHVDFLLCEVATMRPLLGVELDDASHSRKDRIERDQFVDSVFEAASLTLLRVPAAKTYRVSDIAGSIQQKVASQTSLKAEFKRKPEKPICPKCETPMVLRTAKKGNQQGQKFWGCHNYPKCREVIRP</sequence>
<dbReference type="InterPro" id="IPR014538">
    <property type="entry name" value="UCP028063_topo_Znf"/>
</dbReference>
<gene>
    <name evidence="3" type="ORF">V144x_27050</name>
</gene>
<evidence type="ECO:0000259" key="1">
    <source>
        <dbReference type="Pfam" id="PF01396"/>
    </source>
</evidence>
<dbReference type="EMBL" id="CP037920">
    <property type="protein sequence ID" value="QDT97233.1"/>
    <property type="molecule type" value="Genomic_DNA"/>
</dbReference>
<dbReference type="GO" id="GO:0006265">
    <property type="term" value="P:DNA topological change"/>
    <property type="evidence" value="ECO:0007669"/>
    <property type="project" value="InterPro"/>
</dbReference>
<name>A0A517VW51_9PLAN</name>
<protein>
    <submittedName>
        <fullName evidence="3">DNA topoisomerase I</fullName>
    </submittedName>
</protein>
<evidence type="ECO:0000313" key="4">
    <source>
        <dbReference type="Proteomes" id="UP000318704"/>
    </source>
</evidence>
<dbReference type="PIRSF" id="PIRSF028063">
    <property type="entry name" value="UCP028063"/>
    <property type="match status" value="1"/>
</dbReference>
<proteinExistence type="predicted"/>
<dbReference type="RefSeq" id="WP_232102808.1">
    <property type="nucleotide sequence ID" value="NZ_CP037920.1"/>
</dbReference>
<dbReference type="InterPro" id="IPR024402">
    <property type="entry name" value="DUF2726"/>
</dbReference>
<dbReference type="Gene3D" id="3.30.65.10">
    <property type="entry name" value="Bacterial Topoisomerase I, domain 1"/>
    <property type="match status" value="1"/>
</dbReference>
<feature type="domain" description="DUF2726" evidence="2">
    <location>
        <begin position="40"/>
        <end position="156"/>
    </location>
</feature>